<accession>A0ACB5SD14</accession>
<comment type="caution">
    <text evidence="1">The sequence shown here is derived from an EMBL/GenBank/DDBJ whole genome shotgun (WGS) entry which is preliminary data.</text>
</comment>
<evidence type="ECO:0000313" key="1">
    <source>
        <dbReference type="EMBL" id="GME35572.1"/>
    </source>
</evidence>
<proteinExistence type="predicted"/>
<keyword evidence="2" id="KW-1185">Reference proteome</keyword>
<reference evidence="1" key="1">
    <citation type="submission" date="2024-09" db="EMBL/GenBank/DDBJ databases">
        <title>Draft Genome Sequences of Neofusicoccum parvum.</title>
        <authorList>
            <person name="Ashida A."/>
            <person name="Camagna M."/>
            <person name="Tanaka A."/>
            <person name="Takemoto D."/>
        </authorList>
    </citation>
    <scope>NUCLEOTIDE SEQUENCE</scope>
    <source>
        <strain evidence="1">PPO83</strain>
    </source>
</reference>
<name>A0ACB5SD14_9PEZI</name>
<sequence length="178" mass="20509">MSTQPSYSDWVWSPEHRRHYCYRYDDAGRAEYMWSDAAQAPTRPSGRGAPNPAAPSTLADHDDGAYLEPTPSSSNSSRRREEERGPDEQGRAMLQRRDTQQAEAEEERLRRGSAEDVRRFQDGDEVSMAVEDRGQLVRASFVVRRGKLDRQGRWEYQLWHENGTAHDGGHWFREAELA</sequence>
<dbReference type="EMBL" id="BSXG01000272">
    <property type="protein sequence ID" value="GME35572.1"/>
    <property type="molecule type" value="Genomic_DNA"/>
</dbReference>
<evidence type="ECO:0000313" key="2">
    <source>
        <dbReference type="Proteomes" id="UP001165186"/>
    </source>
</evidence>
<organism evidence="1 2">
    <name type="scientific">Neofusicoccum parvum</name>
    <dbReference type="NCBI Taxonomy" id="310453"/>
    <lineage>
        <taxon>Eukaryota</taxon>
        <taxon>Fungi</taxon>
        <taxon>Dikarya</taxon>
        <taxon>Ascomycota</taxon>
        <taxon>Pezizomycotina</taxon>
        <taxon>Dothideomycetes</taxon>
        <taxon>Dothideomycetes incertae sedis</taxon>
        <taxon>Botryosphaeriales</taxon>
        <taxon>Botryosphaeriaceae</taxon>
        <taxon>Neofusicoccum</taxon>
    </lineage>
</organism>
<gene>
    <name evidence="1" type="primary">g1256</name>
    <name evidence="1" type="ORF">NpPPO83_00001256</name>
</gene>
<dbReference type="Proteomes" id="UP001165186">
    <property type="component" value="Unassembled WGS sequence"/>
</dbReference>
<protein>
    <submittedName>
        <fullName evidence="1">Uncharacterized protein</fullName>
    </submittedName>
</protein>